<name>A0A4Y7KVY0_PAPSO</name>
<reference evidence="1 2" key="1">
    <citation type="journal article" date="2018" name="Science">
        <title>The opium poppy genome and morphinan production.</title>
        <authorList>
            <person name="Guo L."/>
            <person name="Winzer T."/>
            <person name="Yang X."/>
            <person name="Li Y."/>
            <person name="Ning Z."/>
            <person name="He Z."/>
            <person name="Teodor R."/>
            <person name="Lu Y."/>
            <person name="Bowser T.A."/>
            <person name="Graham I.A."/>
            <person name="Ye K."/>
        </authorList>
    </citation>
    <scope>NUCLEOTIDE SEQUENCE [LARGE SCALE GENOMIC DNA]</scope>
    <source>
        <strain evidence="2">cv. HN1</strain>
        <tissue evidence="1">Leaves</tissue>
    </source>
</reference>
<keyword evidence="2" id="KW-1185">Reference proteome</keyword>
<dbReference type="STRING" id="3469.A0A4Y7KVY0"/>
<evidence type="ECO:0000313" key="2">
    <source>
        <dbReference type="Proteomes" id="UP000316621"/>
    </source>
</evidence>
<dbReference type="OrthoDB" id="291792at2759"/>
<gene>
    <name evidence="1" type="ORF">C5167_000636</name>
</gene>
<evidence type="ECO:0000313" key="1">
    <source>
        <dbReference type="EMBL" id="RZC76328.1"/>
    </source>
</evidence>
<sequence length="153" mass="16070">MEGGGGATSDAVGDKERSLPAEIAIATAKNGLWGAAFGALYSRIPTKRVTLQTPLISVRNVAVLAGVYGGTMCAMREIRGKEKDDTKACMVAGFTSGFTFYLVARRPSTLRVPTAAIGVGLFFAGFNGLLHEVDGRIRGTAMEDTHVFGARKG</sequence>
<evidence type="ECO:0008006" key="3">
    <source>
        <dbReference type="Google" id="ProtNLM"/>
    </source>
</evidence>
<dbReference type="AlphaFoldDB" id="A0A4Y7KVY0"/>
<proteinExistence type="predicted"/>
<organism evidence="1 2">
    <name type="scientific">Papaver somniferum</name>
    <name type="common">Opium poppy</name>
    <dbReference type="NCBI Taxonomy" id="3469"/>
    <lineage>
        <taxon>Eukaryota</taxon>
        <taxon>Viridiplantae</taxon>
        <taxon>Streptophyta</taxon>
        <taxon>Embryophyta</taxon>
        <taxon>Tracheophyta</taxon>
        <taxon>Spermatophyta</taxon>
        <taxon>Magnoliopsida</taxon>
        <taxon>Ranunculales</taxon>
        <taxon>Papaveraceae</taxon>
        <taxon>Papaveroideae</taxon>
        <taxon>Papaver</taxon>
    </lineage>
</organism>
<dbReference type="Proteomes" id="UP000316621">
    <property type="component" value="Chromosome 9"/>
</dbReference>
<protein>
    <recommendedName>
        <fullName evidence="3">Mitochondrial import inner membrane translocase subunit TIM22</fullName>
    </recommendedName>
</protein>
<dbReference type="EMBL" id="CM010723">
    <property type="protein sequence ID" value="RZC76328.1"/>
    <property type="molecule type" value="Genomic_DNA"/>
</dbReference>
<accession>A0A4Y7KVY0</accession>
<dbReference type="Gramene" id="RZC76328">
    <property type="protein sequence ID" value="RZC76328"/>
    <property type="gene ID" value="C5167_000636"/>
</dbReference>